<dbReference type="RefSeq" id="WP_115227869.1">
    <property type="nucleotide sequence ID" value="NZ_CAWOLO010000024.1"/>
</dbReference>
<name>A0A377Q8T3_9NEIS</name>
<evidence type="ECO:0000256" key="1">
    <source>
        <dbReference type="SAM" id="MobiDB-lite"/>
    </source>
</evidence>
<accession>A0A377Q8T3</accession>
<gene>
    <name evidence="3" type="ORF">EV682_12429</name>
    <name evidence="2" type="ORF">NCTC11159_02763</name>
</gene>
<proteinExistence type="predicted"/>
<organism evidence="2 4">
    <name type="scientific">Iodobacter fluviatilis</name>
    <dbReference type="NCBI Taxonomy" id="537"/>
    <lineage>
        <taxon>Bacteria</taxon>
        <taxon>Pseudomonadati</taxon>
        <taxon>Pseudomonadota</taxon>
        <taxon>Betaproteobacteria</taxon>
        <taxon>Neisseriales</taxon>
        <taxon>Chitinibacteraceae</taxon>
        <taxon>Iodobacter</taxon>
    </lineage>
</organism>
<feature type="compositionally biased region" description="Polar residues" evidence="1">
    <location>
        <begin position="1"/>
        <end position="39"/>
    </location>
</feature>
<dbReference type="PANTHER" id="PTHR39431">
    <property type="entry name" value="FRPA/C-RELATED PROTEIN"/>
    <property type="match status" value="1"/>
</dbReference>
<evidence type="ECO:0000313" key="4">
    <source>
        <dbReference type="Proteomes" id="UP000255108"/>
    </source>
</evidence>
<evidence type="ECO:0000313" key="2">
    <source>
        <dbReference type="EMBL" id="STQ91686.1"/>
    </source>
</evidence>
<dbReference type="Proteomes" id="UP000255108">
    <property type="component" value="Unassembled WGS sequence"/>
</dbReference>
<reference evidence="3 5" key="2">
    <citation type="submission" date="2019-03" db="EMBL/GenBank/DDBJ databases">
        <title>Genomic Encyclopedia of Type Strains, Phase IV (KMG-IV): sequencing the most valuable type-strain genomes for metagenomic binning, comparative biology and taxonomic classification.</title>
        <authorList>
            <person name="Goeker M."/>
        </authorList>
    </citation>
    <scope>NUCLEOTIDE SEQUENCE [LARGE SCALE GENOMIC DNA]</scope>
    <source>
        <strain evidence="3 5">DSM 3764</strain>
    </source>
</reference>
<evidence type="ECO:0000313" key="3">
    <source>
        <dbReference type="EMBL" id="TCU81276.1"/>
    </source>
</evidence>
<dbReference type="OrthoDB" id="9773411at2"/>
<feature type="region of interest" description="Disordered" evidence="1">
    <location>
        <begin position="1"/>
        <end position="48"/>
    </location>
</feature>
<dbReference type="EMBL" id="UGHR01000001">
    <property type="protein sequence ID" value="STQ91686.1"/>
    <property type="molecule type" value="Genomic_DNA"/>
</dbReference>
<dbReference type="AlphaFoldDB" id="A0A377Q8T3"/>
<sequence length="318" mass="34650">MRITQSQVSLSAERQFSAEQQQSSTLHLQNAPVPSTEVTLSPAAHQPRSFNNMDQRVSLIKSLLESILGYEIKFWGFDGELTPPETQSSSPQAESAGFSLETKYSYAETENAQFQAKGKVKTAAGMEIQFSAELSLSRSYQFSSQTEIYSGSMARPKKDPLILNYATAAATLSDQKFNFDLSSDGKPQEISLLRQGSAFLALDRNEDGKINQGSELFGAQSGDGFADLAQYDNDQNGWIDEGDAVFAHLKLWIKDDSGKDQLVPLSDKGIGALFLGHAQARFNLNNSSNETLGQICSSGIYLREDGSGGSMQQIDLAV</sequence>
<evidence type="ECO:0008006" key="6">
    <source>
        <dbReference type="Google" id="ProtNLM"/>
    </source>
</evidence>
<dbReference type="PANTHER" id="PTHR39431:SF1">
    <property type="entry name" value="FRPA_C-RELATED PROTEIN"/>
    <property type="match status" value="1"/>
</dbReference>
<reference evidence="2 4" key="1">
    <citation type="submission" date="2018-06" db="EMBL/GenBank/DDBJ databases">
        <authorList>
            <consortium name="Pathogen Informatics"/>
            <person name="Doyle S."/>
        </authorList>
    </citation>
    <scope>NUCLEOTIDE SEQUENCE [LARGE SCALE GENOMIC DNA]</scope>
    <source>
        <strain evidence="2 4">NCTC11159</strain>
    </source>
</reference>
<evidence type="ECO:0000313" key="5">
    <source>
        <dbReference type="Proteomes" id="UP000295794"/>
    </source>
</evidence>
<dbReference type="EMBL" id="SMBT01000024">
    <property type="protein sequence ID" value="TCU81276.1"/>
    <property type="molecule type" value="Genomic_DNA"/>
</dbReference>
<protein>
    <recommendedName>
        <fullName evidence="6">VCBS repeat-containing protein</fullName>
    </recommendedName>
</protein>
<dbReference type="Proteomes" id="UP000295794">
    <property type="component" value="Unassembled WGS sequence"/>
</dbReference>
<keyword evidence="5" id="KW-1185">Reference proteome</keyword>